<accession>A0A5D3F838</accession>
<evidence type="ECO:0000313" key="2">
    <source>
        <dbReference type="Proteomes" id="UP000323505"/>
    </source>
</evidence>
<proteinExistence type="predicted"/>
<name>A0A5D3F838_9ACTN</name>
<dbReference type="Proteomes" id="UP000323505">
    <property type="component" value="Unassembled WGS sequence"/>
</dbReference>
<keyword evidence="2" id="KW-1185">Reference proteome</keyword>
<evidence type="ECO:0000313" key="1">
    <source>
        <dbReference type="EMBL" id="TYK45177.1"/>
    </source>
</evidence>
<dbReference type="AlphaFoldDB" id="A0A5D3F838"/>
<reference evidence="1 2" key="1">
    <citation type="submission" date="2019-08" db="EMBL/GenBank/DDBJ databases">
        <title>Actinomadura sp. nov. CYP1-5 isolated from mountain soil.</title>
        <authorList>
            <person name="Songsumanus A."/>
            <person name="Kuncharoen N."/>
            <person name="Kudo T."/>
            <person name="Yuki M."/>
            <person name="Igarashi Y."/>
            <person name="Tanasupawat S."/>
        </authorList>
    </citation>
    <scope>NUCLEOTIDE SEQUENCE [LARGE SCALE GENOMIC DNA]</scope>
    <source>
        <strain evidence="1 2">CYP1-5</strain>
    </source>
</reference>
<sequence length="93" mass="9918">MLIIPSTSREYIHVPVSGATADQPVELAVVDIGAEEPAEDDWVPADVWDGSTAKLLIGPGGTLLLADGAYRVWVRVTAEPEIPVLRSGLLRIT</sequence>
<dbReference type="RefSeq" id="WP_148765576.1">
    <property type="nucleotide sequence ID" value="NZ_VSRQ01000007.1"/>
</dbReference>
<organism evidence="1 2">
    <name type="scientific">Actinomadura decatromicini</name>
    <dbReference type="NCBI Taxonomy" id="2604572"/>
    <lineage>
        <taxon>Bacteria</taxon>
        <taxon>Bacillati</taxon>
        <taxon>Actinomycetota</taxon>
        <taxon>Actinomycetes</taxon>
        <taxon>Streptosporangiales</taxon>
        <taxon>Thermomonosporaceae</taxon>
        <taxon>Actinomadura</taxon>
    </lineage>
</organism>
<comment type="caution">
    <text evidence="1">The sequence shown here is derived from an EMBL/GenBank/DDBJ whole genome shotgun (WGS) entry which is preliminary data.</text>
</comment>
<protein>
    <submittedName>
        <fullName evidence="1">Uncharacterized protein</fullName>
    </submittedName>
</protein>
<gene>
    <name evidence="1" type="ORF">FXF68_31355</name>
</gene>
<dbReference type="EMBL" id="VSRQ01000007">
    <property type="protein sequence ID" value="TYK45177.1"/>
    <property type="molecule type" value="Genomic_DNA"/>
</dbReference>